<dbReference type="EMBL" id="JADPUN010000142">
    <property type="protein sequence ID" value="MBF9129979.1"/>
    <property type="molecule type" value="Genomic_DNA"/>
</dbReference>
<evidence type="ECO:0000256" key="2">
    <source>
        <dbReference type="ARBA" id="ARBA00022679"/>
    </source>
</evidence>
<dbReference type="Proteomes" id="UP000638560">
    <property type="component" value="Unassembled WGS sequence"/>
</dbReference>
<feature type="region of interest" description="Disordered" evidence="3">
    <location>
        <begin position="378"/>
        <end position="400"/>
    </location>
</feature>
<sequence length="400" mass="42578">MRIAIVTESFPPDVNGVAHSVVRVAEHLVRRGHRPMVIAPQPSSGARDGTAALPYPVVRLPSVPMPGYPQLRIGLPGRELAAALRAHGTDVVHLASPFVLGARGVAAARSMGLPSVAVYQTDIAAYARAYRVRMTEATAWRWLRWVHNSAARTLAPSTATATALHEHGIERVWLWQRGVDSARFHPDHRSAALRRALAPDGEVLVGYVGRLAVEKRVDLLAGASRLSGVRVVVVGDGPAAVPLRRCLPDALFLGPRHGRQLARIYASLDVFAHTGPYETFGQTVQEAMASGLPVVAPAAGGPLDLVEPGRTGQLVPPDDAAAFTDVIAGLAADPDRRTAYGRAGRAAVAGRTWTAIGDELIGHYTAVLADARTTGLPRPGRLFRPRQAAGWTSRRSEDAA</sequence>
<organism evidence="5 6">
    <name type="scientific">Plantactinospora alkalitolerans</name>
    <dbReference type="NCBI Taxonomy" id="2789879"/>
    <lineage>
        <taxon>Bacteria</taxon>
        <taxon>Bacillati</taxon>
        <taxon>Actinomycetota</taxon>
        <taxon>Actinomycetes</taxon>
        <taxon>Micromonosporales</taxon>
        <taxon>Micromonosporaceae</taxon>
        <taxon>Plantactinospora</taxon>
    </lineage>
</organism>
<dbReference type="RefSeq" id="WP_196201597.1">
    <property type="nucleotide sequence ID" value="NZ_JADPUN010000142.1"/>
</dbReference>
<keyword evidence="2" id="KW-0808">Transferase</keyword>
<feature type="domain" description="Glycosyltransferase subfamily 4-like N-terminal" evidence="4">
    <location>
        <begin position="14"/>
        <end position="183"/>
    </location>
</feature>
<dbReference type="Pfam" id="PF13692">
    <property type="entry name" value="Glyco_trans_1_4"/>
    <property type="match status" value="1"/>
</dbReference>
<keyword evidence="1" id="KW-0328">Glycosyltransferase</keyword>
<proteinExistence type="predicted"/>
<keyword evidence="6" id="KW-1185">Reference proteome</keyword>
<dbReference type="SUPFAM" id="SSF53756">
    <property type="entry name" value="UDP-Glycosyltransferase/glycogen phosphorylase"/>
    <property type="match status" value="1"/>
</dbReference>
<evidence type="ECO:0000259" key="4">
    <source>
        <dbReference type="Pfam" id="PF13439"/>
    </source>
</evidence>
<dbReference type="PANTHER" id="PTHR45947">
    <property type="entry name" value="SULFOQUINOVOSYL TRANSFERASE SQD2"/>
    <property type="match status" value="1"/>
</dbReference>
<gene>
    <name evidence="5" type="ORF">I0C86_13555</name>
</gene>
<evidence type="ECO:0000256" key="1">
    <source>
        <dbReference type="ARBA" id="ARBA00022676"/>
    </source>
</evidence>
<accession>A0ABS0GUV3</accession>
<reference evidence="5 6" key="1">
    <citation type="submission" date="2020-11" db="EMBL/GenBank/DDBJ databases">
        <title>A novel isolate from a Black sea contaminated sediment with potential to produce alkanes: Plantactinospora alkalitolerans sp. nov.</title>
        <authorList>
            <person name="Carro L."/>
            <person name="Veyisoglu A."/>
            <person name="Guven K."/>
            <person name="Schumann P."/>
            <person name="Klenk H.-P."/>
            <person name="Sahin N."/>
        </authorList>
    </citation>
    <scope>NUCLEOTIDE SEQUENCE [LARGE SCALE GENOMIC DNA]</scope>
    <source>
        <strain evidence="5 6">S1510</strain>
    </source>
</reference>
<comment type="caution">
    <text evidence="5">The sequence shown here is derived from an EMBL/GenBank/DDBJ whole genome shotgun (WGS) entry which is preliminary data.</text>
</comment>
<dbReference type="CDD" id="cd03814">
    <property type="entry name" value="GT4-like"/>
    <property type="match status" value="1"/>
</dbReference>
<evidence type="ECO:0000256" key="3">
    <source>
        <dbReference type="SAM" id="MobiDB-lite"/>
    </source>
</evidence>
<evidence type="ECO:0000313" key="6">
    <source>
        <dbReference type="Proteomes" id="UP000638560"/>
    </source>
</evidence>
<dbReference type="Gene3D" id="3.40.50.2000">
    <property type="entry name" value="Glycogen Phosphorylase B"/>
    <property type="match status" value="2"/>
</dbReference>
<dbReference type="InterPro" id="IPR050194">
    <property type="entry name" value="Glycosyltransferase_grp1"/>
</dbReference>
<dbReference type="Pfam" id="PF13439">
    <property type="entry name" value="Glyco_transf_4"/>
    <property type="match status" value="1"/>
</dbReference>
<protein>
    <submittedName>
        <fullName evidence="5">Glycosyltransferase family 1 protein</fullName>
    </submittedName>
</protein>
<dbReference type="InterPro" id="IPR028098">
    <property type="entry name" value="Glyco_trans_4-like_N"/>
</dbReference>
<dbReference type="PANTHER" id="PTHR45947:SF3">
    <property type="entry name" value="SULFOQUINOVOSYL TRANSFERASE SQD2"/>
    <property type="match status" value="1"/>
</dbReference>
<name>A0ABS0GUV3_9ACTN</name>
<evidence type="ECO:0000313" key="5">
    <source>
        <dbReference type="EMBL" id="MBF9129979.1"/>
    </source>
</evidence>